<dbReference type="AlphaFoldDB" id="A0A1D1VY64"/>
<gene>
    <name evidence="2" type="primary">RvY_13952-1</name>
    <name evidence="2" type="synonym">RvY_13952.1</name>
    <name evidence="2" type="ORF">RvY_13952</name>
</gene>
<comment type="caution">
    <text evidence="2">The sequence shown here is derived from an EMBL/GenBank/DDBJ whole genome shotgun (WGS) entry which is preliminary data.</text>
</comment>
<dbReference type="Proteomes" id="UP000186922">
    <property type="component" value="Unassembled WGS sequence"/>
</dbReference>
<dbReference type="PANTHER" id="PTHR14919:SF0">
    <property type="entry name" value="SPERM FLAGELLAR PROTEIN 2"/>
    <property type="match status" value="1"/>
</dbReference>
<dbReference type="OrthoDB" id="62528at2759"/>
<evidence type="ECO:0000313" key="2">
    <source>
        <dbReference type="EMBL" id="GAV03549.1"/>
    </source>
</evidence>
<evidence type="ECO:0000256" key="1">
    <source>
        <dbReference type="SAM" id="MobiDB-lite"/>
    </source>
</evidence>
<dbReference type="PANTHER" id="PTHR14919">
    <property type="entry name" value="KPL2-RELATED"/>
    <property type="match status" value="1"/>
</dbReference>
<evidence type="ECO:0000313" key="3">
    <source>
        <dbReference type="Proteomes" id="UP000186922"/>
    </source>
</evidence>
<feature type="region of interest" description="Disordered" evidence="1">
    <location>
        <begin position="48"/>
        <end position="73"/>
    </location>
</feature>
<feature type="region of interest" description="Disordered" evidence="1">
    <location>
        <begin position="331"/>
        <end position="374"/>
    </location>
</feature>
<protein>
    <submittedName>
        <fullName evidence="2">Uncharacterized protein</fullName>
    </submittedName>
</protein>
<dbReference type="EMBL" id="BDGG01000009">
    <property type="protein sequence ID" value="GAV03549.1"/>
    <property type="molecule type" value="Genomic_DNA"/>
</dbReference>
<proteinExistence type="predicted"/>
<dbReference type="STRING" id="947166.A0A1D1VY64"/>
<keyword evidence="3" id="KW-1185">Reference proteome</keyword>
<name>A0A1D1VY64_RAMVA</name>
<reference evidence="2 3" key="1">
    <citation type="journal article" date="2016" name="Nat. Commun.">
        <title>Extremotolerant tardigrade genome and improved radiotolerance of human cultured cells by tardigrade-unique protein.</title>
        <authorList>
            <person name="Hashimoto T."/>
            <person name="Horikawa D.D."/>
            <person name="Saito Y."/>
            <person name="Kuwahara H."/>
            <person name="Kozuka-Hata H."/>
            <person name="Shin-I T."/>
            <person name="Minakuchi Y."/>
            <person name="Ohishi K."/>
            <person name="Motoyama A."/>
            <person name="Aizu T."/>
            <person name="Enomoto A."/>
            <person name="Kondo K."/>
            <person name="Tanaka S."/>
            <person name="Hara Y."/>
            <person name="Koshikawa S."/>
            <person name="Sagara H."/>
            <person name="Miura T."/>
            <person name="Yokobori S."/>
            <person name="Miyagawa K."/>
            <person name="Suzuki Y."/>
            <person name="Kubo T."/>
            <person name="Oyama M."/>
            <person name="Kohara Y."/>
            <person name="Fujiyama A."/>
            <person name="Arakawa K."/>
            <person name="Katayama T."/>
            <person name="Toyoda A."/>
            <person name="Kunieda T."/>
        </authorList>
    </citation>
    <scope>NUCLEOTIDE SEQUENCE [LARGE SCALE GENOMIC DNA]</scope>
    <source>
        <strain evidence="2 3">YOKOZUNA-1</strain>
    </source>
</reference>
<sequence>MDDISSGHAQVVGTSTENEACGTLSNVEAKVSEAVAPLPSPTLVLTATDAAGPARREKSAVGKRPNPASPEQPPTHLNFSAFCQWLAGRWRAIEKDHFTCACDIFHTVRNLQTVVIQQVKECSQSYGQLAISHQIHFTDTLYKWQEGFNAVEWHKRTRSQYKEMLHARTTELAKLLMDEINKKLNTERSLNDDIMRSGWLDETISAIYNSFVALMQLELDTYVDALSILRDYISVVEFRLLGVQVTAAVTIPFVELLPLDDGRRTARSLTPIGSEGRKGKGTAQEHEKEKEKSKTEQGQQPVTTYRPLTQEAITPWFVPRKILVGDVTARLEQGATKKPPPARADRRSQGAVDAGPLTRKHSKVQASSPQPREDIEEFMLKDVLEKAKEAVTKLQDSEQEARRNRYNVRVPEEATVVHPGAKKAPAAVAAAGKGAAAAKGQLAPPVSADAGPSITFSGHETAINQETAHVLSRLEGIVAYGAAIIAEIRKVAKTLDTKIVQSVDDNCRKELASAAMLIEYIKSQIENEEPIQQALVYLDHRFCLSCDQFVRIEEPARQEAAPRRSTFYDEYRKLSSPDGKVSYDDLQKAIILSVERSHGKDLVHKDWYSLDSDDLINAAHHTIIPDLDKLLPDGVNIADVQVQWNVALQALGNPPATDAGHSSWF</sequence>
<dbReference type="InterPro" id="IPR052634">
    <property type="entry name" value="Sperm_flagellar-bone_growth"/>
</dbReference>
<organism evidence="2 3">
    <name type="scientific">Ramazzottius varieornatus</name>
    <name type="common">Water bear</name>
    <name type="synonym">Tardigrade</name>
    <dbReference type="NCBI Taxonomy" id="947166"/>
    <lineage>
        <taxon>Eukaryota</taxon>
        <taxon>Metazoa</taxon>
        <taxon>Ecdysozoa</taxon>
        <taxon>Tardigrada</taxon>
        <taxon>Eutardigrada</taxon>
        <taxon>Parachela</taxon>
        <taxon>Hypsibioidea</taxon>
        <taxon>Ramazzottiidae</taxon>
        <taxon>Ramazzottius</taxon>
    </lineage>
</organism>
<feature type="compositionally biased region" description="Basic and acidic residues" evidence="1">
    <location>
        <begin position="275"/>
        <end position="295"/>
    </location>
</feature>
<accession>A0A1D1VY64</accession>
<feature type="region of interest" description="Disordered" evidence="1">
    <location>
        <begin position="265"/>
        <end position="306"/>
    </location>
</feature>